<reference evidence="7" key="1">
    <citation type="submission" date="2021-12" db="EMBL/GenBank/DDBJ databases">
        <authorList>
            <person name="King R."/>
        </authorList>
    </citation>
    <scope>NUCLEOTIDE SEQUENCE</scope>
</reference>
<dbReference type="InterPro" id="IPR028002">
    <property type="entry name" value="Myb_DNA-bind_5"/>
</dbReference>
<comment type="function">
    <text evidence="5">Involved in transvection phenomena (= synapsis-dependent gene expression), where the synaptic pairing of chromosomes carrying genes with which zeste interacts influences the expression of these genes. Zeste binds to DNA and stimulates transcription from a nearby promoter.</text>
</comment>
<dbReference type="Proteomes" id="UP001154078">
    <property type="component" value="Chromosome 7"/>
</dbReference>
<dbReference type="Pfam" id="PF13873">
    <property type="entry name" value="Myb_DNA-bind_5"/>
    <property type="match status" value="1"/>
</dbReference>
<name>A0A9P0BCU3_BRAAE</name>
<dbReference type="EMBL" id="OV121138">
    <property type="protein sequence ID" value="CAH0560341.1"/>
    <property type="molecule type" value="Genomic_DNA"/>
</dbReference>
<evidence type="ECO:0000256" key="1">
    <source>
        <dbReference type="ARBA" id="ARBA00011764"/>
    </source>
</evidence>
<organism evidence="7 8">
    <name type="scientific">Brassicogethes aeneus</name>
    <name type="common">Rape pollen beetle</name>
    <name type="synonym">Meligethes aeneus</name>
    <dbReference type="NCBI Taxonomy" id="1431903"/>
    <lineage>
        <taxon>Eukaryota</taxon>
        <taxon>Metazoa</taxon>
        <taxon>Ecdysozoa</taxon>
        <taxon>Arthropoda</taxon>
        <taxon>Hexapoda</taxon>
        <taxon>Insecta</taxon>
        <taxon>Pterygota</taxon>
        <taxon>Neoptera</taxon>
        <taxon>Endopterygota</taxon>
        <taxon>Coleoptera</taxon>
        <taxon>Polyphaga</taxon>
        <taxon>Cucujiformia</taxon>
        <taxon>Nitidulidae</taxon>
        <taxon>Meligethinae</taxon>
        <taxon>Brassicogethes</taxon>
    </lineage>
</organism>
<gene>
    <name evidence="7" type="ORF">MELIAE_LOCUS10103</name>
</gene>
<evidence type="ECO:0000259" key="6">
    <source>
        <dbReference type="Pfam" id="PF13873"/>
    </source>
</evidence>
<keyword evidence="4" id="KW-0804">Transcription</keyword>
<protein>
    <recommendedName>
        <fullName evidence="2">Regulatory protein zeste</fullName>
    </recommendedName>
</protein>
<evidence type="ECO:0000256" key="5">
    <source>
        <dbReference type="ARBA" id="ARBA00025466"/>
    </source>
</evidence>
<accession>A0A9P0BCU3</accession>
<evidence type="ECO:0000313" key="8">
    <source>
        <dbReference type="Proteomes" id="UP001154078"/>
    </source>
</evidence>
<feature type="domain" description="Myb/SANT-like DNA-binding" evidence="6">
    <location>
        <begin position="4"/>
        <end position="83"/>
    </location>
</feature>
<dbReference type="AlphaFoldDB" id="A0A9P0BCU3"/>
<sequence>MSSRSSKTTNEQFSTMIDFLEEHSMMISNRSKKVSEKYIKMLNDLWDDLTLLLNNSVKGAVKSRSQWKKTFSDWKYINKKKYATLHADGKINKDGEVTGPYLTPSEDRLLRLLIQAEGSKYVLSNSNENNNESRTIYVKEEDSDESDTHIDIGQEKNSKRLAEKQGNYKLKRPHHDISNGIPDDDFTDVAIEGSNKIEIKLREKELNIYVQSYKTY</sequence>
<evidence type="ECO:0000256" key="4">
    <source>
        <dbReference type="ARBA" id="ARBA00023163"/>
    </source>
</evidence>
<comment type="subunit">
    <text evidence="1">Self-associates forming complexes of several hundred monomers.</text>
</comment>
<proteinExistence type="predicted"/>
<evidence type="ECO:0000256" key="2">
    <source>
        <dbReference type="ARBA" id="ARBA00016807"/>
    </source>
</evidence>
<evidence type="ECO:0000256" key="3">
    <source>
        <dbReference type="ARBA" id="ARBA00023015"/>
    </source>
</evidence>
<keyword evidence="8" id="KW-1185">Reference proteome</keyword>
<evidence type="ECO:0000313" key="7">
    <source>
        <dbReference type="EMBL" id="CAH0560341.1"/>
    </source>
</evidence>
<keyword evidence="3" id="KW-0805">Transcription regulation</keyword>